<evidence type="ECO:0000313" key="2">
    <source>
        <dbReference type="EMBL" id="MFI5680227.1"/>
    </source>
</evidence>
<feature type="compositionally biased region" description="Basic and acidic residues" evidence="1">
    <location>
        <begin position="39"/>
        <end position="56"/>
    </location>
</feature>
<dbReference type="RefSeq" id="WP_398660672.1">
    <property type="nucleotide sequence ID" value="NZ_JBITDC010000019.1"/>
</dbReference>
<sequence>MYFTRMGAPGAEKPVGRVDDGTYVDLSDVAPDSGAPLVRPHEIPRTGLDHRDDAAESRMPVPVPAEPILFVDDARTKSTTFDLATRRQRVLGPR</sequence>
<proteinExistence type="predicted"/>
<evidence type="ECO:0000256" key="1">
    <source>
        <dbReference type="SAM" id="MobiDB-lite"/>
    </source>
</evidence>
<name>A0ABW7YCV2_STRCE</name>
<comment type="caution">
    <text evidence="2">The sequence shown here is derived from an EMBL/GenBank/DDBJ whole genome shotgun (WGS) entry which is preliminary data.</text>
</comment>
<keyword evidence="3" id="KW-1185">Reference proteome</keyword>
<feature type="region of interest" description="Disordered" evidence="1">
    <location>
        <begin position="28"/>
        <end position="61"/>
    </location>
</feature>
<reference evidence="2 3" key="1">
    <citation type="submission" date="2024-10" db="EMBL/GenBank/DDBJ databases">
        <title>The Natural Products Discovery Center: Release of the First 8490 Sequenced Strains for Exploring Actinobacteria Biosynthetic Diversity.</title>
        <authorList>
            <person name="Kalkreuter E."/>
            <person name="Kautsar S.A."/>
            <person name="Yang D."/>
            <person name="Bader C.D."/>
            <person name="Teijaro C.N."/>
            <person name="Fluegel L."/>
            <person name="Davis C.M."/>
            <person name="Simpson J.R."/>
            <person name="Lauterbach L."/>
            <person name="Steele A.D."/>
            <person name="Gui C."/>
            <person name="Meng S."/>
            <person name="Li G."/>
            <person name="Viehrig K."/>
            <person name="Ye F."/>
            <person name="Su P."/>
            <person name="Kiefer A.F."/>
            <person name="Nichols A."/>
            <person name="Cepeda A.J."/>
            <person name="Yan W."/>
            <person name="Fan B."/>
            <person name="Jiang Y."/>
            <person name="Adhikari A."/>
            <person name="Zheng C.-J."/>
            <person name="Schuster L."/>
            <person name="Cowan T.M."/>
            <person name="Smanski M.J."/>
            <person name="Chevrette M.G."/>
            <person name="De Carvalho L.P.S."/>
            <person name="Shen B."/>
        </authorList>
    </citation>
    <scope>NUCLEOTIDE SEQUENCE [LARGE SCALE GENOMIC DNA]</scope>
    <source>
        <strain evidence="2 3">NPDC051599</strain>
    </source>
</reference>
<evidence type="ECO:0000313" key="3">
    <source>
        <dbReference type="Proteomes" id="UP001612415"/>
    </source>
</evidence>
<accession>A0ABW7YCV2</accession>
<dbReference type="Proteomes" id="UP001612415">
    <property type="component" value="Unassembled WGS sequence"/>
</dbReference>
<protein>
    <submittedName>
        <fullName evidence="2">Uncharacterized protein</fullName>
    </submittedName>
</protein>
<gene>
    <name evidence="2" type="ORF">ACIA8P_37420</name>
</gene>
<organism evidence="2 3">
    <name type="scientific">Streptomyces cellulosae</name>
    <dbReference type="NCBI Taxonomy" id="1968"/>
    <lineage>
        <taxon>Bacteria</taxon>
        <taxon>Bacillati</taxon>
        <taxon>Actinomycetota</taxon>
        <taxon>Actinomycetes</taxon>
        <taxon>Kitasatosporales</taxon>
        <taxon>Streptomycetaceae</taxon>
        <taxon>Streptomyces</taxon>
    </lineage>
</organism>
<dbReference type="EMBL" id="JBITDC010000019">
    <property type="protein sequence ID" value="MFI5680227.1"/>
    <property type="molecule type" value="Genomic_DNA"/>
</dbReference>